<comment type="caution">
    <text evidence="11">The sequence shown here is derived from an EMBL/GenBank/DDBJ whole genome shotgun (WGS) entry which is preliminary data.</text>
</comment>
<dbReference type="EMBL" id="JAIWIU010000187">
    <property type="protein sequence ID" value="MCA2018614.1"/>
    <property type="molecule type" value="Genomic_DNA"/>
</dbReference>
<dbReference type="Pfam" id="PF16363">
    <property type="entry name" value="GDP_Man_Dehyd"/>
    <property type="match status" value="1"/>
</dbReference>
<dbReference type="NCBIfam" id="TIGR01179">
    <property type="entry name" value="galE"/>
    <property type="match status" value="1"/>
</dbReference>
<dbReference type="SUPFAM" id="SSF51735">
    <property type="entry name" value="NAD(P)-binding Rossmann-fold domains"/>
    <property type="match status" value="1"/>
</dbReference>
<comment type="catalytic activity">
    <reaction evidence="1 9">
        <text>UDP-alpha-D-glucose = UDP-alpha-D-galactose</text>
        <dbReference type="Rhea" id="RHEA:22168"/>
        <dbReference type="ChEBI" id="CHEBI:58885"/>
        <dbReference type="ChEBI" id="CHEBI:66914"/>
        <dbReference type="EC" id="5.1.3.2"/>
    </reaction>
</comment>
<proteinExistence type="inferred from homology"/>
<evidence type="ECO:0000256" key="2">
    <source>
        <dbReference type="ARBA" id="ARBA00001911"/>
    </source>
</evidence>
<evidence type="ECO:0000256" key="7">
    <source>
        <dbReference type="ARBA" id="ARBA00023027"/>
    </source>
</evidence>
<accession>A0ABS7YSE7</accession>
<comment type="subunit">
    <text evidence="9">Homodimer.</text>
</comment>
<evidence type="ECO:0000256" key="5">
    <source>
        <dbReference type="ARBA" id="ARBA00013189"/>
    </source>
</evidence>
<name>A0ABS7YSE7_9VIBR</name>
<evidence type="ECO:0000256" key="8">
    <source>
        <dbReference type="ARBA" id="ARBA00023235"/>
    </source>
</evidence>
<dbReference type="Gene3D" id="3.40.50.720">
    <property type="entry name" value="NAD(P)-binding Rossmann-like Domain"/>
    <property type="match status" value="1"/>
</dbReference>
<comment type="cofactor">
    <cofactor evidence="2 9">
        <name>NAD(+)</name>
        <dbReference type="ChEBI" id="CHEBI:57540"/>
    </cofactor>
</comment>
<dbReference type="RefSeq" id="WP_225251966.1">
    <property type="nucleotide sequence ID" value="NZ_JAIWIU010000187.1"/>
</dbReference>
<dbReference type="PRINTS" id="PR01713">
    <property type="entry name" value="NUCEPIMERASE"/>
</dbReference>
<evidence type="ECO:0000256" key="9">
    <source>
        <dbReference type="RuleBase" id="RU366046"/>
    </source>
</evidence>
<sequence length="338" mass="37002">MKVLVTGGMGYIGSHTCIQMIEAGMTPVILDNLYNSKASVLERVKKVSGVKPEFVQGDIRDKALLVSTMQKYGIDAVIHFAGLKAVGESVQKPLEYYDNNVNGTLVLVDAMREAGVKSIVFSSSATVYGDPASVPITEDFPTSATNPYGRSKLMVEECLTDFQKANPDWSITLLRYFNPVGSHPSGELGEDPQGIPNNLMPFVSQVAVGRREFLSVFGSDYPTKDGTGVRDYIHVMDLADGHIAALNRVGKQAGLHVYNLGTGNGYSVLDMVKAFEKACGKPVPYQLVERRPGDIAECWADPSKAQNDLGWKAVRTLEEMTQDTWRWQSNNPQGYPEV</sequence>
<evidence type="ECO:0000256" key="3">
    <source>
        <dbReference type="ARBA" id="ARBA00004947"/>
    </source>
</evidence>
<dbReference type="Gene3D" id="3.90.25.10">
    <property type="entry name" value="UDP-galactose 4-epimerase, domain 1"/>
    <property type="match status" value="1"/>
</dbReference>
<dbReference type="CDD" id="cd05247">
    <property type="entry name" value="UDP_G4E_1_SDR_e"/>
    <property type="match status" value="1"/>
</dbReference>
<dbReference type="PANTHER" id="PTHR43725">
    <property type="entry name" value="UDP-GLUCOSE 4-EPIMERASE"/>
    <property type="match status" value="1"/>
</dbReference>
<organism evidence="11 12">
    <name type="scientific">Vibrio tritonius</name>
    <dbReference type="NCBI Taxonomy" id="1435069"/>
    <lineage>
        <taxon>Bacteria</taxon>
        <taxon>Pseudomonadati</taxon>
        <taxon>Pseudomonadota</taxon>
        <taxon>Gammaproteobacteria</taxon>
        <taxon>Vibrionales</taxon>
        <taxon>Vibrionaceae</taxon>
        <taxon>Vibrio</taxon>
    </lineage>
</organism>
<keyword evidence="8 9" id="KW-0413">Isomerase</keyword>
<feature type="domain" description="NAD(P)-binding" evidence="10">
    <location>
        <begin position="4"/>
        <end position="324"/>
    </location>
</feature>
<gene>
    <name evidence="11" type="primary">galE</name>
    <name evidence="11" type="ORF">LDJ79_21040</name>
</gene>
<evidence type="ECO:0000256" key="6">
    <source>
        <dbReference type="ARBA" id="ARBA00018569"/>
    </source>
</evidence>
<protein>
    <recommendedName>
        <fullName evidence="6 9">UDP-glucose 4-epimerase</fullName>
        <ecNumber evidence="5 9">5.1.3.2</ecNumber>
    </recommendedName>
</protein>
<comment type="pathway">
    <text evidence="3 9">Carbohydrate metabolism; galactose metabolism.</text>
</comment>
<dbReference type="InterPro" id="IPR016040">
    <property type="entry name" value="NAD(P)-bd_dom"/>
</dbReference>
<keyword evidence="7 9" id="KW-0520">NAD</keyword>
<dbReference type="PANTHER" id="PTHR43725:SF47">
    <property type="entry name" value="UDP-GLUCOSE 4-EPIMERASE"/>
    <property type="match status" value="1"/>
</dbReference>
<evidence type="ECO:0000313" key="11">
    <source>
        <dbReference type="EMBL" id="MCA2018614.1"/>
    </source>
</evidence>
<comment type="similarity">
    <text evidence="4 9">Belongs to the NAD(P)-dependent epimerase/dehydratase family.</text>
</comment>
<dbReference type="InterPro" id="IPR036291">
    <property type="entry name" value="NAD(P)-bd_dom_sf"/>
</dbReference>
<evidence type="ECO:0000256" key="1">
    <source>
        <dbReference type="ARBA" id="ARBA00000083"/>
    </source>
</evidence>
<dbReference type="GO" id="GO:0003978">
    <property type="term" value="F:UDP-glucose 4-epimerase activity"/>
    <property type="evidence" value="ECO:0007669"/>
    <property type="project" value="UniProtKB-EC"/>
</dbReference>
<dbReference type="EC" id="5.1.3.2" evidence="5 9"/>
<evidence type="ECO:0000313" key="12">
    <source>
        <dbReference type="Proteomes" id="UP001199044"/>
    </source>
</evidence>
<dbReference type="NCBIfam" id="NF007956">
    <property type="entry name" value="PRK10675.1"/>
    <property type="match status" value="1"/>
</dbReference>
<dbReference type="Proteomes" id="UP001199044">
    <property type="component" value="Unassembled WGS sequence"/>
</dbReference>
<evidence type="ECO:0000259" key="10">
    <source>
        <dbReference type="Pfam" id="PF16363"/>
    </source>
</evidence>
<keyword evidence="9" id="KW-0119">Carbohydrate metabolism</keyword>
<evidence type="ECO:0000256" key="4">
    <source>
        <dbReference type="ARBA" id="ARBA00007637"/>
    </source>
</evidence>
<reference evidence="12" key="1">
    <citation type="submission" date="2023-07" db="EMBL/GenBank/DDBJ databases">
        <title>Molecular identification of indigenous halophilic bacteria isolated from red sea cost, biodegradation of synthetic dyes and assessment of degraded metabolite toxicity.</title>
        <authorList>
            <person name="Chaieb K."/>
            <person name="Altayb H.N."/>
        </authorList>
    </citation>
    <scope>NUCLEOTIDE SEQUENCE [LARGE SCALE GENOMIC DNA]</scope>
    <source>
        <strain evidence="12">K20</strain>
    </source>
</reference>
<keyword evidence="12" id="KW-1185">Reference proteome</keyword>
<dbReference type="InterPro" id="IPR005886">
    <property type="entry name" value="UDP_G4E"/>
</dbReference>